<name>A0A553QEF4_9TELE</name>
<evidence type="ECO:0000256" key="11">
    <source>
        <dbReference type="ARBA" id="ARBA00093204"/>
    </source>
</evidence>
<evidence type="ECO:0000256" key="3">
    <source>
        <dbReference type="ARBA" id="ARBA00022801"/>
    </source>
</evidence>
<organism evidence="13 14">
    <name type="scientific">Danionella cerebrum</name>
    <dbReference type="NCBI Taxonomy" id="2873325"/>
    <lineage>
        <taxon>Eukaryota</taxon>
        <taxon>Metazoa</taxon>
        <taxon>Chordata</taxon>
        <taxon>Craniata</taxon>
        <taxon>Vertebrata</taxon>
        <taxon>Euteleostomi</taxon>
        <taxon>Actinopterygii</taxon>
        <taxon>Neopterygii</taxon>
        <taxon>Teleostei</taxon>
        <taxon>Ostariophysi</taxon>
        <taxon>Cypriniformes</taxon>
        <taxon>Danionidae</taxon>
        <taxon>Danioninae</taxon>
        <taxon>Danionella</taxon>
    </lineage>
</organism>
<comment type="catalytic activity">
    <reaction evidence="6">
        <text>N-propanoyltaurine + H2O = propanoate + taurine</text>
        <dbReference type="Rhea" id="RHEA:81111"/>
        <dbReference type="ChEBI" id="CHEBI:15377"/>
        <dbReference type="ChEBI" id="CHEBI:17272"/>
        <dbReference type="ChEBI" id="CHEBI:231795"/>
        <dbReference type="ChEBI" id="CHEBI:507393"/>
    </reaction>
    <physiologicalReaction direction="left-to-right" evidence="6">
        <dbReference type="Rhea" id="RHEA:81112"/>
    </physiologicalReaction>
</comment>
<comment type="catalytic activity">
    <reaction evidence="8">
        <text>N-acetyltaurine + H2O = taurine + acetate</text>
        <dbReference type="Rhea" id="RHEA:81107"/>
        <dbReference type="ChEBI" id="CHEBI:15377"/>
        <dbReference type="ChEBI" id="CHEBI:30089"/>
        <dbReference type="ChEBI" id="CHEBI:133737"/>
        <dbReference type="ChEBI" id="CHEBI:507393"/>
    </reaction>
    <physiologicalReaction direction="left-to-right" evidence="8">
        <dbReference type="Rhea" id="RHEA:81108"/>
    </physiologicalReaction>
</comment>
<dbReference type="InterPro" id="IPR001559">
    <property type="entry name" value="Phosphotriesterase"/>
</dbReference>
<evidence type="ECO:0000256" key="1">
    <source>
        <dbReference type="ARBA" id="ARBA00001968"/>
    </source>
</evidence>
<reference evidence="13 14" key="1">
    <citation type="journal article" date="2019" name="Sci. Data">
        <title>Hybrid genome assembly and annotation of Danionella translucida.</title>
        <authorList>
            <person name="Kadobianskyi M."/>
            <person name="Schulze L."/>
            <person name="Schuelke M."/>
            <person name="Judkewitz B."/>
        </authorList>
    </citation>
    <scope>NUCLEOTIDE SEQUENCE [LARGE SCALE GENOMIC DNA]</scope>
    <source>
        <strain evidence="13 14">Bolton</strain>
    </source>
</reference>
<dbReference type="GO" id="GO:0008270">
    <property type="term" value="F:zinc ion binding"/>
    <property type="evidence" value="ECO:0007669"/>
    <property type="project" value="InterPro"/>
</dbReference>
<dbReference type="STRING" id="623744.A0A553QEF4"/>
<comment type="catalytic activity">
    <reaction evidence="4">
        <text>N-acetyl-L-isoleucine + H2O = L-isoleucine + acetate</text>
        <dbReference type="Rhea" id="RHEA:81119"/>
        <dbReference type="ChEBI" id="CHEBI:15377"/>
        <dbReference type="ChEBI" id="CHEBI:30089"/>
        <dbReference type="ChEBI" id="CHEBI:58045"/>
        <dbReference type="ChEBI" id="CHEBI:133735"/>
    </reaction>
    <physiologicalReaction direction="left-to-right" evidence="4">
        <dbReference type="Rhea" id="RHEA:81120"/>
    </physiologicalReaction>
</comment>
<dbReference type="Gene3D" id="3.20.20.140">
    <property type="entry name" value="Metal-dependent hydrolases"/>
    <property type="match status" value="2"/>
</dbReference>
<dbReference type="PANTHER" id="PTHR10819:SF3">
    <property type="entry name" value="PHOSPHOTRIESTERASE-RELATED PROTEIN"/>
    <property type="match status" value="1"/>
</dbReference>
<comment type="catalytic activity">
    <reaction evidence="11">
        <text>N-acetyl-L-methionine + H2O = L-methionine + acetate</text>
        <dbReference type="Rhea" id="RHEA:67440"/>
        <dbReference type="ChEBI" id="CHEBI:15377"/>
        <dbReference type="ChEBI" id="CHEBI:30089"/>
        <dbReference type="ChEBI" id="CHEBI:57844"/>
        <dbReference type="ChEBI" id="CHEBI:71670"/>
    </reaction>
    <physiologicalReaction direction="left-to-right" evidence="11">
        <dbReference type="Rhea" id="RHEA:67441"/>
    </physiologicalReaction>
</comment>
<dbReference type="AlphaFoldDB" id="A0A553QEF4"/>
<evidence type="ECO:0000256" key="8">
    <source>
        <dbReference type="ARBA" id="ARBA00049044"/>
    </source>
</evidence>
<protein>
    <recommendedName>
        <fullName evidence="9">N-acetyltaurine hydrolase</fullName>
    </recommendedName>
    <alternativeName>
        <fullName evidence="10">Phosphotriesterase-related protein</fullName>
    </alternativeName>
</protein>
<sequence length="285" mass="32094">MAQSLRSMSDLRGKVQTVMGLIEPSQLGRTLTHEHLSLSFESCYVSPSPEDKALSKASIELKNLHWLQQHPYSHRENLLMGQEYEAVREELLSFRKNGGGTIMAKETGVNVIAGAGFYVDATHSEETRKMTVEKLTDIIVSEVRYGADGTEIRCGVIGEIGTTWPITESEKRVLRATAHAQTELGTIIDHGELLEFARMGSFLEYDLFGTEVLNYHLAFLIGEGYEDRLLIAHDIHTKHRLSKYGGHGYSHILKNIVPKMLSRGITQNQVDKILIENPKQWLTFK</sequence>
<keyword evidence="2" id="KW-0479">Metal-binding</keyword>
<dbReference type="PROSITE" id="PS51347">
    <property type="entry name" value="PHOSPHOTRIESTERASE_2"/>
    <property type="match status" value="1"/>
</dbReference>
<keyword evidence="3" id="KW-0378">Hydrolase</keyword>
<comment type="caution">
    <text evidence="13">The sequence shown here is derived from an EMBL/GenBank/DDBJ whole genome shotgun (WGS) entry which is preliminary data.</text>
</comment>
<dbReference type="OrthoDB" id="9998343at2759"/>
<evidence type="ECO:0000256" key="10">
    <source>
        <dbReference type="ARBA" id="ARBA00049821"/>
    </source>
</evidence>
<comment type="catalytic activity">
    <reaction evidence="5">
        <text>N-acetyl-L-leucine + H2O = L-leucine + acetate</text>
        <dbReference type="Rhea" id="RHEA:81115"/>
        <dbReference type="ChEBI" id="CHEBI:15377"/>
        <dbReference type="ChEBI" id="CHEBI:30089"/>
        <dbReference type="ChEBI" id="CHEBI:57427"/>
        <dbReference type="ChEBI" id="CHEBI:58270"/>
    </reaction>
    <physiologicalReaction direction="left-to-right" evidence="5">
        <dbReference type="Rhea" id="RHEA:81116"/>
    </physiologicalReaction>
</comment>
<dbReference type="GO" id="GO:0016788">
    <property type="term" value="F:hydrolase activity, acting on ester bonds"/>
    <property type="evidence" value="ECO:0007669"/>
    <property type="project" value="InterPro"/>
</dbReference>
<evidence type="ECO:0000313" key="13">
    <source>
        <dbReference type="EMBL" id="TRY88317.1"/>
    </source>
</evidence>
<dbReference type="Proteomes" id="UP000316079">
    <property type="component" value="Unassembled WGS sequence"/>
</dbReference>
<comment type="cofactor">
    <cofactor evidence="1">
        <name>a divalent metal cation</name>
        <dbReference type="ChEBI" id="CHEBI:60240"/>
    </cofactor>
</comment>
<accession>A0A553QEF4</accession>
<evidence type="ECO:0000256" key="12">
    <source>
        <dbReference type="PROSITE-ProRule" id="PRU00679"/>
    </source>
</evidence>
<dbReference type="PROSITE" id="PS01322">
    <property type="entry name" value="PHOSPHOTRIESTERASE_1"/>
    <property type="match status" value="1"/>
</dbReference>
<evidence type="ECO:0000313" key="14">
    <source>
        <dbReference type="Proteomes" id="UP000316079"/>
    </source>
</evidence>
<evidence type="ECO:0000256" key="5">
    <source>
        <dbReference type="ARBA" id="ARBA00047923"/>
    </source>
</evidence>
<dbReference type="Pfam" id="PF02126">
    <property type="entry name" value="PTE"/>
    <property type="match status" value="1"/>
</dbReference>
<evidence type="ECO:0000256" key="4">
    <source>
        <dbReference type="ARBA" id="ARBA00047442"/>
    </source>
</evidence>
<dbReference type="PANTHER" id="PTHR10819">
    <property type="entry name" value="PHOSPHOTRIESTERASE-RELATED"/>
    <property type="match status" value="1"/>
</dbReference>
<evidence type="ECO:0000256" key="7">
    <source>
        <dbReference type="ARBA" id="ARBA00048664"/>
    </source>
</evidence>
<comment type="similarity">
    <text evidence="12">Belongs to the metallo-dependent hydrolases superfamily. Phosphotriesterase family.</text>
</comment>
<comment type="catalytic activity">
    <reaction evidence="7">
        <text>N-acetyl-L-valine + H2O = L-valine + acetate</text>
        <dbReference type="Rhea" id="RHEA:81123"/>
        <dbReference type="ChEBI" id="CHEBI:15377"/>
        <dbReference type="ChEBI" id="CHEBI:30089"/>
        <dbReference type="ChEBI" id="CHEBI:57762"/>
        <dbReference type="ChEBI" id="CHEBI:133716"/>
    </reaction>
    <physiologicalReaction direction="left-to-right" evidence="7">
        <dbReference type="Rhea" id="RHEA:81124"/>
    </physiologicalReaction>
</comment>
<comment type="caution">
    <text evidence="12">Lacks conserved residue(s) required for the propagation of feature annotation.</text>
</comment>
<evidence type="ECO:0000256" key="6">
    <source>
        <dbReference type="ARBA" id="ARBA00048249"/>
    </source>
</evidence>
<proteinExistence type="inferred from homology"/>
<dbReference type="SUPFAM" id="SSF51556">
    <property type="entry name" value="Metallo-dependent hydrolases"/>
    <property type="match status" value="1"/>
</dbReference>
<gene>
    <name evidence="13" type="ORF">DNTS_004529</name>
</gene>
<dbReference type="InterPro" id="IPR032466">
    <property type="entry name" value="Metal_Hydrolase"/>
</dbReference>
<evidence type="ECO:0000256" key="9">
    <source>
        <dbReference type="ARBA" id="ARBA00049742"/>
    </source>
</evidence>
<dbReference type="EMBL" id="SRMA01026053">
    <property type="protein sequence ID" value="TRY88317.1"/>
    <property type="molecule type" value="Genomic_DNA"/>
</dbReference>
<evidence type="ECO:0000256" key="2">
    <source>
        <dbReference type="ARBA" id="ARBA00022723"/>
    </source>
</evidence>
<keyword evidence="14" id="KW-1185">Reference proteome</keyword>
<dbReference type="InterPro" id="IPR017947">
    <property type="entry name" value="AryldialkylPase_Zn-BS"/>
</dbReference>